<proteinExistence type="predicted"/>
<gene>
    <name evidence="1" type="ORF">J437_LFUL018835</name>
</gene>
<name>A0A8K0PDA8_LADFU</name>
<protein>
    <submittedName>
        <fullName evidence="1">Uncharacterized protein</fullName>
    </submittedName>
</protein>
<dbReference type="EMBL" id="KZ309548">
    <property type="protein sequence ID" value="KAG8239194.1"/>
    <property type="molecule type" value="Genomic_DNA"/>
</dbReference>
<keyword evidence="2" id="KW-1185">Reference proteome</keyword>
<reference evidence="1" key="1">
    <citation type="submission" date="2013-04" db="EMBL/GenBank/DDBJ databases">
        <authorList>
            <person name="Qu J."/>
            <person name="Murali S.C."/>
            <person name="Bandaranaike D."/>
            <person name="Bellair M."/>
            <person name="Blankenburg K."/>
            <person name="Chao H."/>
            <person name="Dinh H."/>
            <person name="Doddapaneni H."/>
            <person name="Downs B."/>
            <person name="Dugan-Rocha S."/>
            <person name="Elkadiri S."/>
            <person name="Gnanaolivu R.D."/>
            <person name="Hernandez B."/>
            <person name="Javaid M."/>
            <person name="Jayaseelan J.C."/>
            <person name="Lee S."/>
            <person name="Li M."/>
            <person name="Ming W."/>
            <person name="Munidasa M."/>
            <person name="Muniz J."/>
            <person name="Nguyen L."/>
            <person name="Ongeri F."/>
            <person name="Osuji N."/>
            <person name="Pu L.-L."/>
            <person name="Puazo M."/>
            <person name="Qu C."/>
            <person name="Quiroz J."/>
            <person name="Raj R."/>
            <person name="Weissenberger G."/>
            <person name="Xin Y."/>
            <person name="Zou X."/>
            <person name="Han Y."/>
            <person name="Richards S."/>
            <person name="Worley K."/>
            <person name="Muzny D."/>
            <person name="Gibbs R."/>
        </authorList>
    </citation>
    <scope>NUCLEOTIDE SEQUENCE</scope>
    <source>
        <strain evidence="1">Sampled in the wild</strain>
    </source>
</reference>
<reference evidence="1" key="2">
    <citation type="submission" date="2017-10" db="EMBL/GenBank/DDBJ databases">
        <title>Ladona fulva Genome sequencing and assembly.</title>
        <authorList>
            <person name="Murali S."/>
            <person name="Richards S."/>
            <person name="Bandaranaike D."/>
            <person name="Bellair M."/>
            <person name="Blankenburg K."/>
            <person name="Chao H."/>
            <person name="Dinh H."/>
            <person name="Doddapaneni H."/>
            <person name="Dugan-Rocha S."/>
            <person name="Elkadiri S."/>
            <person name="Gnanaolivu R."/>
            <person name="Hernandez B."/>
            <person name="Skinner E."/>
            <person name="Javaid M."/>
            <person name="Lee S."/>
            <person name="Li M."/>
            <person name="Ming W."/>
            <person name="Munidasa M."/>
            <person name="Muniz J."/>
            <person name="Nguyen L."/>
            <person name="Hughes D."/>
            <person name="Osuji N."/>
            <person name="Pu L.-L."/>
            <person name="Puazo M."/>
            <person name="Qu C."/>
            <person name="Quiroz J."/>
            <person name="Raj R."/>
            <person name="Weissenberger G."/>
            <person name="Xin Y."/>
            <person name="Zou X."/>
            <person name="Han Y."/>
            <person name="Worley K."/>
            <person name="Muzny D."/>
            <person name="Gibbs R."/>
        </authorList>
    </citation>
    <scope>NUCLEOTIDE SEQUENCE</scope>
    <source>
        <strain evidence="1">Sampled in the wild</strain>
    </source>
</reference>
<evidence type="ECO:0000313" key="2">
    <source>
        <dbReference type="Proteomes" id="UP000792457"/>
    </source>
</evidence>
<dbReference type="AlphaFoldDB" id="A0A8K0PDA8"/>
<organism evidence="1 2">
    <name type="scientific">Ladona fulva</name>
    <name type="common">Scarce chaser dragonfly</name>
    <name type="synonym">Libellula fulva</name>
    <dbReference type="NCBI Taxonomy" id="123851"/>
    <lineage>
        <taxon>Eukaryota</taxon>
        <taxon>Metazoa</taxon>
        <taxon>Ecdysozoa</taxon>
        <taxon>Arthropoda</taxon>
        <taxon>Hexapoda</taxon>
        <taxon>Insecta</taxon>
        <taxon>Pterygota</taxon>
        <taxon>Palaeoptera</taxon>
        <taxon>Odonata</taxon>
        <taxon>Epiprocta</taxon>
        <taxon>Anisoptera</taxon>
        <taxon>Libelluloidea</taxon>
        <taxon>Libellulidae</taxon>
        <taxon>Ladona</taxon>
    </lineage>
</organism>
<dbReference type="Proteomes" id="UP000792457">
    <property type="component" value="Unassembled WGS sequence"/>
</dbReference>
<sequence>MDLSLHQQRFLLSLNLPELLLPKMITPANFGKAWSNIAVTLQAWTLSSWKKISDVEKEDQIFLPFLLQENFSHLVGPRKI</sequence>
<evidence type="ECO:0000313" key="1">
    <source>
        <dbReference type="EMBL" id="KAG8239194.1"/>
    </source>
</evidence>
<accession>A0A8K0PDA8</accession>
<comment type="caution">
    <text evidence="1">The sequence shown here is derived from an EMBL/GenBank/DDBJ whole genome shotgun (WGS) entry which is preliminary data.</text>
</comment>